<dbReference type="InterPro" id="IPR000387">
    <property type="entry name" value="Tyr_Pase_dom"/>
</dbReference>
<dbReference type="InterPro" id="IPR036873">
    <property type="entry name" value="Rhodanese-like_dom_sf"/>
</dbReference>
<dbReference type="SMART" id="SM00450">
    <property type="entry name" value="RHOD"/>
    <property type="match status" value="1"/>
</dbReference>
<dbReference type="PROSITE" id="PS50054">
    <property type="entry name" value="TYR_PHOSPHATASE_DUAL"/>
    <property type="match status" value="1"/>
</dbReference>
<feature type="domain" description="Tyrosine specific protein phosphatases" evidence="6">
    <location>
        <begin position="294"/>
        <end position="352"/>
    </location>
</feature>
<proteinExistence type="inferred from homology"/>
<evidence type="ECO:0000256" key="3">
    <source>
        <dbReference type="ARBA" id="ARBA00022801"/>
    </source>
</evidence>
<dbReference type="PROSITE" id="PS50206">
    <property type="entry name" value="RHODANESE_3"/>
    <property type="match status" value="1"/>
</dbReference>
<feature type="domain" description="Rhodanese" evidence="7">
    <location>
        <begin position="80"/>
        <end position="197"/>
    </location>
</feature>
<dbReference type="PRINTS" id="PR01764">
    <property type="entry name" value="MAPKPHPHTASE"/>
</dbReference>
<dbReference type="PRINTS" id="PR01908">
    <property type="entry name" value="ADSPHPHTASE"/>
</dbReference>
<reference evidence="8" key="1">
    <citation type="submission" date="2023-07" db="EMBL/GenBank/DDBJ databases">
        <title>Chromosome-level genome assembly of Artemia franciscana.</title>
        <authorList>
            <person name="Jo E."/>
        </authorList>
    </citation>
    <scope>NUCLEOTIDE SEQUENCE</scope>
    <source>
        <tissue evidence="8">Whole body</tissue>
    </source>
</reference>
<name>A0AA88HTX1_ARTSF</name>
<dbReference type="Proteomes" id="UP001187531">
    <property type="component" value="Unassembled WGS sequence"/>
</dbReference>
<evidence type="ECO:0000256" key="2">
    <source>
        <dbReference type="ARBA" id="ARBA00013064"/>
    </source>
</evidence>
<dbReference type="InterPro" id="IPR016130">
    <property type="entry name" value="Tyr_Pase_AS"/>
</dbReference>
<dbReference type="SUPFAM" id="SSF52799">
    <property type="entry name" value="(Phosphotyrosine protein) phosphatases II"/>
    <property type="match status" value="1"/>
</dbReference>
<dbReference type="GO" id="GO:0033550">
    <property type="term" value="F:MAP kinase tyrosine phosphatase activity"/>
    <property type="evidence" value="ECO:0007669"/>
    <property type="project" value="TreeGrafter"/>
</dbReference>
<keyword evidence="3" id="KW-0378">Hydrolase</keyword>
<dbReference type="CDD" id="cd01446">
    <property type="entry name" value="DSP_MapKP"/>
    <property type="match status" value="1"/>
</dbReference>
<keyword evidence="9" id="KW-1185">Reference proteome</keyword>
<dbReference type="Gene3D" id="3.90.190.10">
    <property type="entry name" value="Protein tyrosine phosphatase superfamily"/>
    <property type="match status" value="1"/>
</dbReference>
<evidence type="ECO:0000256" key="1">
    <source>
        <dbReference type="ARBA" id="ARBA00008601"/>
    </source>
</evidence>
<dbReference type="SMART" id="SM00195">
    <property type="entry name" value="DSPc"/>
    <property type="match status" value="1"/>
</dbReference>
<dbReference type="Pfam" id="PF00581">
    <property type="entry name" value="Rhodanese"/>
    <property type="match status" value="1"/>
</dbReference>
<dbReference type="Gene3D" id="3.40.250.10">
    <property type="entry name" value="Rhodanese-like domain"/>
    <property type="match status" value="1"/>
</dbReference>
<dbReference type="PANTHER" id="PTHR10159">
    <property type="entry name" value="DUAL SPECIFICITY PROTEIN PHOSPHATASE"/>
    <property type="match status" value="1"/>
</dbReference>
<dbReference type="InterPro" id="IPR029021">
    <property type="entry name" value="Prot-tyrosine_phosphatase-like"/>
</dbReference>
<dbReference type="SUPFAM" id="SSF52821">
    <property type="entry name" value="Rhodanese/Cell cycle control phosphatase"/>
    <property type="match status" value="1"/>
</dbReference>
<comment type="similarity">
    <text evidence="1">Belongs to the protein-tyrosine phosphatase family. Non-receptor class dual specificity subfamily.</text>
</comment>
<dbReference type="Pfam" id="PF00782">
    <property type="entry name" value="DSPc"/>
    <property type="match status" value="1"/>
</dbReference>
<feature type="domain" description="Tyrosine-protein phosphatase" evidence="5">
    <location>
        <begin position="231"/>
        <end position="374"/>
    </location>
</feature>
<evidence type="ECO:0000313" key="8">
    <source>
        <dbReference type="EMBL" id="KAK2710752.1"/>
    </source>
</evidence>
<evidence type="ECO:0000313" key="9">
    <source>
        <dbReference type="Proteomes" id="UP001187531"/>
    </source>
</evidence>
<sequence>MANARREVLKLSFSRSFSDPSGEGTDKDGPISPPKRYCLGISSTSLPTSPSSVEISLQKILVMKKTTIISCDSLANRIDAGDKFLLIDCRPFLAFNKSHIKGALNLNCADRINRKRLQTGRATIADLATTSEGKEALRNKETKDVVVYDETVPDVEKLSSTSTLFLVLSALISDNKNPIVLTGGLREFQKQYKNLCINVVSSPPVCLVHCSATCNCKSPSPTPSREDLNNFPATMILPYVYLGNGRDAADIQSLSMLGITRVINVTTDIPDHHKVTGVKYLTLPAADSGHQNLRQFFEQAFDFIDAARQENQGVLIHCHAGISRSPTISIAYLIFKCGMTLVDAYTFVKTRRKIISPNFNFMGQLLEFEQELNGKMRNVEEIKLPLELRTSEVEPLKERRLNAPSGSVTPFLLPSNSNPPFNISSPGVPTPYPFAPSHSSSNPFTFKNENSAKTVEACRKSGLIRFEPLTPTSTHCGF</sequence>
<keyword evidence="4" id="KW-0904">Protein phosphatase</keyword>
<dbReference type="InterPro" id="IPR020422">
    <property type="entry name" value="TYR_PHOSPHATASE_DUAL_dom"/>
</dbReference>
<dbReference type="GO" id="GO:0008330">
    <property type="term" value="F:protein tyrosine/threonine phosphatase activity"/>
    <property type="evidence" value="ECO:0007669"/>
    <property type="project" value="TreeGrafter"/>
</dbReference>
<evidence type="ECO:0000259" key="5">
    <source>
        <dbReference type="PROSITE" id="PS50054"/>
    </source>
</evidence>
<evidence type="ECO:0000256" key="4">
    <source>
        <dbReference type="ARBA" id="ARBA00022912"/>
    </source>
</evidence>
<organism evidence="8 9">
    <name type="scientific">Artemia franciscana</name>
    <name type="common">Brine shrimp</name>
    <name type="synonym">Artemia sanfranciscana</name>
    <dbReference type="NCBI Taxonomy" id="6661"/>
    <lineage>
        <taxon>Eukaryota</taxon>
        <taxon>Metazoa</taxon>
        <taxon>Ecdysozoa</taxon>
        <taxon>Arthropoda</taxon>
        <taxon>Crustacea</taxon>
        <taxon>Branchiopoda</taxon>
        <taxon>Anostraca</taxon>
        <taxon>Artemiidae</taxon>
        <taxon>Artemia</taxon>
    </lineage>
</organism>
<dbReference type="EMBL" id="JAVRJZ010000016">
    <property type="protein sequence ID" value="KAK2710752.1"/>
    <property type="molecule type" value="Genomic_DNA"/>
</dbReference>
<evidence type="ECO:0000259" key="6">
    <source>
        <dbReference type="PROSITE" id="PS50056"/>
    </source>
</evidence>
<dbReference type="AlphaFoldDB" id="A0AA88HTX1"/>
<dbReference type="InterPro" id="IPR000340">
    <property type="entry name" value="Dual-sp_phosphatase_cat-dom"/>
</dbReference>
<dbReference type="InterPro" id="IPR001763">
    <property type="entry name" value="Rhodanese-like_dom"/>
</dbReference>
<accession>A0AA88HTX1</accession>
<dbReference type="PROSITE" id="PS50056">
    <property type="entry name" value="TYR_PHOSPHATASE_2"/>
    <property type="match status" value="1"/>
</dbReference>
<dbReference type="EC" id="3.1.3.48" evidence="2"/>
<dbReference type="GO" id="GO:0017017">
    <property type="term" value="F:MAP kinase tyrosine/serine/threonine phosphatase activity"/>
    <property type="evidence" value="ECO:0007669"/>
    <property type="project" value="InterPro"/>
</dbReference>
<dbReference type="FunFam" id="3.90.190.10:FF:000028">
    <property type="entry name" value="Dual specificity phosphatase 10"/>
    <property type="match status" value="1"/>
</dbReference>
<protein>
    <recommendedName>
        <fullName evidence="2">protein-tyrosine-phosphatase</fullName>
        <ecNumber evidence="2">3.1.3.48</ecNumber>
    </recommendedName>
</protein>
<dbReference type="PANTHER" id="PTHR10159:SF528">
    <property type="entry name" value="PUCKERED, ISOFORM A"/>
    <property type="match status" value="1"/>
</dbReference>
<dbReference type="PROSITE" id="PS00383">
    <property type="entry name" value="TYR_PHOSPHATASE_1"/>
    <property type="match status" value="1"/>
</dbReference>
<gene>
    <name evidence="8" type="ORF">QYM36_012058</name>
</gene>
<dbReference type="InterPro" id="IPR008343">
    <property type="entry name" value="MKP"/>
</dbReference>
<comment type="caution">
    <text evidence="8">The sequence shown here is derived from an EMBL/GenBank/DDBJ whole genome shotgun (WGS) entry which is preliminary data.</text>
</comment>
<evidence type="ECO:0000259" key="7">
    <source>
        <dbReference type="PROSITE" id="PS50206"/>
    </source>
</evidence>
<dbReference type="GO" id="GO:0005829">
    <property type="term" value="C:cytosol"/>
    <property type="evidence" value="ECO:0007669"/>
    <property type="project" value="TreeGrafter"/>
</dbReference>
<dbReference type="GO" id="GO:0043409">
    <property type="term" value="P:negative regulation of MAPK cascade"/>
    <property type="evidence" value="ECO:0007669"/>
    <property type="project" value="TreeGrafter"/>
</dbReference>